<evidence type="ECO:0000313" key="1">
    <source>
        <dbReference type="EMBL" id="EET84100.1"/>
    </source>
</evidence>
<dbReference type="eggNOG" id="ENOG502ZB96">
    <property type="taxonomic scope" value="Bacteria"/>
</dbReference>
<reference evidence="1 2" key="1">
    <citation type="submission" date="2009-06" db="EMBL/GenBank/DDBJ databases">
        <title>The draft genome of Clostridium carboxidivorans P7.</title>
        <authorList>
            <consortium name="US DOE Joint Genome Institute (JGI-PGF)"/>
            <person name="Lucas S."/>
            <person name="Copeland A."/>
            <person name="Lapidus A."/>
            <person name="Glavina del Rio T."/>
            <person name="Tice H."/>
            <person name="Bruce D."/>
            <person name="Goodwin L."/>
            <person name="Pitluck S."/>
            <person name="Larimer F."/>
            <person name="Land M.L."/>
            <person name="Hauser L."/>
            <person name="Hemme C.L."/>
        </authorList>
    </citation>
    <scope>NUCLEOTIDE SEQUENCE [LARGE SCALE GENOMIC DNA]</scope>
    <source>
        <strain evidence="1 2">P7</strain>
    </source>
</reference>
<accession>C6Q331</accession>
<protein>
    <recommendedName>
        <fullName evidence="3">DUF2971 domain-containing protein</fullName>
    </recommendedName>
</protein>
<sequence length="344" mass="39793">YFASNDELNDPMEGFRDIFWHGDEIVWKNFLTHYLLCLEHVFSIVLVGGTSIDKSLLNIPVFKGEEDLNTDDYKESFYSMRKAFFSHDLVSKLPKLLAGRNSPIRKKEMVFYLRLIHPLALDSIQSVLLSEGFIKEKVSLPTSFGFGGLGAEKFFDLVNKFNSEVLESKDSLSETVFDLSCNTLMQMQLILEYNHRNEEHNYAKLFIVIKFPEEYLSKIEEMVYPNWYTACFMGDCTNSSSWGKYGYNHTGVCLKFKTKEVNGLNTISLTGVIGCGSNGDIIGNRDYTFEKVNYEDEFVEIDFFKSLGRLSFNKLYSQWYENENNELSSCADWVNDTPIDDWRK</sequence>
<evidence type="ECO:0000313" key="2">
    <source>
        <dbReference type="Proteomes" id="UP000004198"/>
    </source>
</evidence>
<gene>
    <name evidence="1" type="ORF">CcarbDRAFT_5450</name>
</gene>
<dbReference type="OrthoDB" id="190848at2"/>
<dbReference type="Proteomes" id="UP000004198">
    <property type="component" value="Unassembled WGS sequence"/>
</dbReference>
<name>C6Q331_9CLOT</name>
<proteinExistence type="predicted"/>
<dbReference type="RefSeq" id="WP_007064331.1">
    <property type="nucleotide sequence ID" value="NZ_ACVI01000240.1"/>
</dbReference>
<keyword evidence="2" id="KW-1185">Reference proteome</keyword>
<organism evidence="1 2">
    <name type="scientific">Clostridium carboxidivorans P7</name>
    <dbReference type="NCBI Taxonomy" id="536227"/>
    <lineage>
        <taxon>Bacteria</taxon>
        <taxon>Bacillati</taxon>
        <taxon>Bacillota</taxon>
        <taxon>Clostridia</taxon>
        <taxon>Eubacteriales</taxon>
        <taxon>Clostridiaceae</taxon>
        <taxon>Clostridium</taxon>
    </lineage>
</organism>
<comment type="caution">
    <text evidence="1">The sequence shown here is derived from an EMBL/GenBank/DDBJ whole genome shotgun (WGS) entry which is preliminary data.</text>
</comment>
<dbReference type="EMBL" id="ACVI01000240">
    <property type="protein sequence ID" value="EET84100.1"/>
    <property type="molecule type" value="Genomic_DNA"/>
</dbReference>
<dbReference type="AlphaFoldDB" id="C6Q331"/>
<feature type="non-terminal residue" evidence="1">
    <location>
        <position position="1"/>
    </location>
</feature>
<evidence type="ECO:0008006" key="3">
    <source>
        <dbReference type="Google" id="ProtNLM"/>
    </source>
</evidence>
<feature type="non-terminal residue" evidence="1">
    <location>
        <position position="344"/>
    </location>
</feature>